<protein>
    <submittedName>
        <fullName evidence="1">Helix-turn-helix domain-containing protein</fullName>
    </submittedName>
</protein>
<evidence type="ECO:0000313" key="1">
    <source>
        <dbReference type="EMBL" id="MCT7358610.1"/>
    </source>
</evidence>
<dbReference type="EMBL" id="JAOANI010000014">
    <property type="protein sequence ID" value="MCT7358610.1"/>
    <property type="molecule type" value="Genomic_DNA"/>
</dbReference>
<gene>
    <name evidence="1" type="ORF">NYR02_06205</name>
</gene>
<sequence length="68" mass="7630">MGLNTQLMSLSEWREKRFVGKPPSTSTVHRWIKNGDLPAKRIGGMWFVIISEEQNTTGDSLVDAVLQA</sequence>
<proteinExistence type="predicted"/>
<accession>A0A9X3AR01</accession>
<dbReference type="Gene3D" id="1.10.1660.20">
    <property type="match status" value="1"/>
</dbReference>
<comment type="caution">
    <text evidence="1">The sequence shown here is derived from an EMBL/GenBank/DDBJ whole genome shotgun (WGS) entry which is preliminary data.</text>
</comment>
<reference evidence="1" key="1">
    <citation type="journal article" date="2022" name="Front. Microbiol.">
        <title>Genome-based taxonomic rearrangement of Oceanobacter-related bacteria including the description of Thalassolituus hydrocarbonoclasticus sp. nov. and Thalassolituus pacificus sp. nov. and emended description of the genus Thalassolituus.</title>
        <authorList>
            <person name="Dong C."/>
            <person name="Wei L."/>
            <person name="Wang J."/>
            <person name="Lai Q."/>
            <person name="Huang Z."/>
            <person name="Shao Z."/>
        </authorList>
    </citation>
    <scope>NUCLEOTIDE SEQUENCE</scope>
    <source>
        <strain evidence="1">59MF3M-4</strain>
    </source>
</reference>
<dbReference type="InterPro" id="IPR009061">
    <property type="entry name" value="DNA-bd_dom_put_sf"/>
</dbReference>
<dbReference type="RefSeq" id="WP_225690765.1">
    <property type="nucleotide sequence ID" value="NZ_JAOANI010000014.1"/>
</dbReference>
<name>A0A9X3AR01_9GAMM</name>
<organism evidence="1 2">
    <name type="scientific">Thalassolituus pacificus</name>
    <dbReference type="NCBI Taxonomy" id="2975440"/>
    <lineage>
        <taxon>Bacteria</taxon>
        <taxon>Pseudomonadati</taxon>
        <taxon>Pseudomonadota</taxon>
        <taxon>Gammaproteobacteria</taxon>
        <taxon>Oceanospirillales</taxon>
        <taxon>Oceanospirillaceae</taxon>
        <taxon>Thalassolituus</taxon>
    </lineage>
</organism>
<keyword evidence="2" id="KW-1185">Reference proteome</keyword>
<dbReference type="InterPro" id="IPR038137">
    <property type="entry name" value="Excisionase-like_sf"/>
</dbReference>
<dbReference type="Proteomes" id="UP001147830">
    <property type="component" value="Unassembled WGS sequence"/>
</dbReference>
<dbReference type="SUPFAM" id="SSF46955">
    <property type="entry name" value="Putative DNA-binding domain"/>
    <property type="match status" value="1"/>
</dbReference>
<reference evidence="1" key="2">
    <citation type="submission" date="2022-08" db="EMBL/GenBank/DDBJ databases">
        <authorList>
            <person name="Dong C."/>
        </authorList>
    </citation>
    <scope>NUCLEOTIDE SEQUENCE</scope>
    <source>
        <strain evidence="1">59MF3M-4</strain>
    </source>
</reference>
<dbReference type="AlphaFoldDB" id="A0A9X3AR01"/>
<evidence type="ECO:0000313" key="2">
    <source>
        <dbReference type="Proteomes" id="UP001147830"/>
    </source>
</evidence>